<sequence>MPFCLNLRTSIVIATLFASSLLPAVAQQPSANLPAKQQQPKLQPREEKPPALVDPAGPTVSLQTSEALFDVAVALNACGYDNGLAESDPVRARIRDQVNQAMQQSEASRDARDKLCVYISQHRLGDASRDLAQYVSLALYLTPPPELALSVDQDDMPPDSTQVIDMLPLLHAFVDATQLHLIWIANHTAYEDEVAKLHDPLTRMIVTTNVYLKMPASTYSGSRFLVVLEPLLSPAETNARVYGPDYVVVASPVNGAIHMQEARHTYLHYEIEPLLYSRASAMDRLLPILKAVRDAPLDFQYRSDVVSLVIECLIRAIEARTMDTDVAEYKIPDDVRRNDLERETQKHNASLQQIAAVRQKAVNQSMVAGFVLTQYFYDQLIAFERTPDSLKEAIGPMVYGMDIDQQTHRARDIHFAEEGDSDVIRHATRTPHGLDLAEIKLHQGDAAGAEKLAQQALAEHTPDPGRADYILALTSVMQGRMDDAEKSFNETLRLSKDPRILAWSHIYLGRIHDIREERDEALVEYKTALTVRDGQPDTKAAAEKGIKQPFEPPHSARQDQDDNSDDDNTSSAKPQTQQQTTPQTQKQANTPHP</sequence>
<evidence type="ECO:0000313" key="4">
    <source>
        <dbReference type="Proteomes" id="UP000515312"/>
    </source>
</evidence>
<dbReference type="RefSeq" id="WP_186743507.1">
    <property type="nucleotide sequence ID" value="NZ_CP060394.1"/>
</dbReference>
<dbReference type="KEGG" id="adin:H7849_00530"/>
<feature type="compositionally biased region" description="Basic and acidic residues" evidence="1">
    <location>
        <begin position="534"/>
        <end position="546"/>
    </location>
</feature>
<dbReference type="EMBL" id="CP060394">
    <property type="protein sequence ID" value="QNI32553.1"/>
    <property type="molecule type" value="Genomic_DNA"/>
</dbReference>
<name>A0A7G8BJ33_9BACT</name>
<proteinExistence type="predicted"/>
<dbReference type="InterPro" id="IPR011990">
    <property type="entry name" value="TPR-like_helical_dom_sf"/>
</dbReference>
<dbReference type="Gene3D" id="1.25.40.10">
    <property type="entry name" value="Tetratricopeptide repeat domain"/>
    <property type="match status" value="1"/>
</dbReference>
<dbReference type="AlphaFoldDB" id="A0A7G8BJ33"/>
<feature type="region of interest" description="Disordered" evidence="1">
    <location>
        <begin position="533"/>
        <end position="593"/>
    </location>
</feature>
<protein>
    <submittedName>
        <fullName evidence="3">Tetratricopeptide repeat protein</fullName>
    </submittedName>
</protein>
<feature type="compositionally biased region" description="Low complexity" evidence="1">
    <location>
        <begin position="33"/>
        <end position="42"/>
    </location>
</feature>
<evidence type="ECO:0000313" key="3">
    <source>
        <dbReference type="EMBL" id="QNI32553.1"/>
    </source>
</evidence>
<reference evidence="3 4" key="1">
    <citation type="submission" date="2020-08" db="EMBL/GenBank/DDBJ databases">
        <title>Edaphobacter telluris sp. nov. and Acidobacterium dinghuensis sp. nov., two acidobacteria isolated from forest soil.</title>
        <authorList>
            <person name="Fu J."/>
            <person name="Qiu L."/>
        </authorList>
    </citation>
    <scope>NUCLEOTIDE SEQUENCE [LARGE SCALE GENOMIC DNA]</scope>
    <source>
        <strain evidence="3">4Y35</strain>
    </source>
</reference>
<dbReference type="SUPFAM" id="SSF48452">
    <property type="entry name" value="TPR-like"/>
    <property type="match status" value="1"/>
</dbReference>
<feature type="signal peptide" evidence="2">
    <location>
        <begin position="1"/>
        <end position="26"/>
    </location>
</feature>
<evidence type="ECO:0000256" key="2">
    <source>
        <dbReference type="SAM" id="SignalP"/>
    </source>
</evidence>
<keyword evidence="2" id="KW-0732">Signal</keyword>
<evidence type="ECO:0000256" key="1">
    <source>
        <dbReference type="SAM" id="MobiDB-lite"/>
    </source>
</evidence>
<feature type="chain" id="PRO_5028844795" evidence="2">
    <location>
        <begin position="27"/>
        <end position="593"/>
    </location>
</feature>
<keyword evidence="4" id="KW-1185">Reference proteome</keyword>
<accession>A0A7G8BJ33</accession>
<dbReference type="Proteomes" id="UP000515312">
    <property type="component" value="Chromosome"/>
</dbReference>
<gene>
    <name evidence="3" type="ORF">H7849_00530</name>
</gene>
<feature type="compositionally biased region" description="Low complexity" evidence="1">
    <location>
        <begin position="569"/>
        <end position="593"/>
    </location>
</feature>
<organism evidence="3 4">
    <name type="scientific">Alloacidobacterium dinghuense</name>
    <dbReference type="NCBI Taxonomy" id="2763107"/>
    <lineage>
        <taxon>Bacteria</taxon>
        <taxon>Pseudomonadati</taxon>
        <taxon>Acidobacteriota</taxon>
        <taxon>Terriglobia</taxon>
        <taxon>Terriglobales</taxon>
        <taxon>Acidobacteriaceae</taxon>
        <taxon>Alloacidobacterium</taxon>
    </lineage>
</organism>
<feature type="region of interest" description="Disordered" evidence="1">
    <location>
        <begin position="32"/>
        <end position="54"/>
    </location>
</feature>